<dbReference type="GO" id="GO:0008270">
    <property type="term" value="F:zinc ion binding"/>
    <property type="evidence" value="ECO:0007669"/>
    <property type="project" value="UniProtKB-KW"/>
</dbReference>
<reference evidence="13 14" key="1">
    <citation type="submission" date="2020-07" db="EMBL/GenBank/DDBJ databases">
        <title>Electron transfer.</title>
        <authorList>
            <person name="Huang L."/>
            <person name="Liu X."/>
            <person name="Zhou S."/>
        </authorList>
    </citation>
    <scope>NUCLEOTIDE SEQUENCE [LARGE SCALE GENOMIC DNA]</scope>
    <source>
        <strain evidence="13 14">Lx1</strain>
    </source>
</reference>
<dbReference type="Pfam" id="PF01751">
    <property type="entry name" value="Toprim"/>
    <property type="match status" value="1"/>
</dbReference>
<comment type="similarity">
    <text evidence="2 10">Belongs to the type IA topoisomerase family.</text>
</comment>
<dbReference type="AlphaFoldDB" id="A0A7D6W3N6"/>
<evidence type="ECO:0000256" key="3">
    <source>
        <dbReference type="ARBA" id="ARBA00022723"/>
    </source>
</evidence>
<evidence type="ECO:0000313" key="14">
    <source>
        <dbReference type="Proteomes" id="UP000512286"/>
    </source>
</evidence>
<dbReference type="SMART" id="SM00437">
    <property type="entry name" value="TOP1Ac"/>
    <property type="match status" value="1"/>
</dbReference>
<dbReference type="PROSITE" id="PS52039">
    <property type="entry name" value="TOPO_IA_2"/>
    <property type="match status" value="1"/>
</dbReference>
<dbReference type="InterPro" id="IPR034149">
    <property type="entry name" value="TOPRIM_TopoI"/>
</dbReference>
<dbReference type="InterPro" id="IPR013826">
    <property type="entry name" value="Topo_IA_cen_sub3"/>
</dbReference>
<dbReference type="Gene3D" id="3.40.50.140">
    <property type="match status" value="1"/>
</dbReference>
<dbReference type="EC" id="5.6.2.1" evidence="10"/>
<evidence type="ECO:0000256" key="2">
    <source>
        <dbReference type="ARBA" id="ARBA00009446"/>
    </source>
</evidence>
<dbReference type="Pfam" id="PF01396">
    <property type="entry name" value="Zn_ribbon_Top1"/>
    <property type="match status" value="3"/>
</dbReference>
<dbReference type="InterPro" id="IPR005733">
    <property type="entry name" value="TopoI_bac-type"/>
</dbReference>
<keyword evidence="8 10" id="KW-0238">DNA-binding</keyword>
<dbReference type="PRINTS" id="PR00417">
    <property type="entry name" value="PRTPISMRASEI"/>
</dbReference>
<keyword evidence="7 10" id="KW-0799">Topoisomerase</keyword>
<evidence type="ECO:0000313" key="13">
    <source>
        <dbReference type="EMBL" id="QLY82011.1"/>
    </source>
</evidence>
<dbReference type="GO" id="GO:0003677">
    <property type="term" value="F:DNA binding"/>
    <property type="evidence" value="ECO:0007669"/>
    <property type="project" value="UniProtKB-KW"/>
</dbReference>
<dbReference type="GO" id="GO:0005694">
    <property type="term" value="C:chromosome"/>
    <property type="evidence" value="ECO:0007669"/>
    <property type="project" value="InterPro"/>
</dbReference>
<dbReference type="SUPFAM" id="SSF56712">
    <property type="entry name" value="Prokaryotic type I DNA topoisomerase"/>
    <property type="match status" value="1"/>
</dbReference>
<keyword evidence="4" id="KW-0863">Zinc-finger</keyword>
<dbReference type="SUPFAM" id="SSF57783">
    <property type="entry name" value="Zinc beta-ribbon"/>
    <property type="match status" value="2"/>
</dbReference>
<accession>A0A7D6W3N6</accession>
<organism evidence="13 14">
    <name type="scientific">Clostridium intestinale</name>
    <dbReference type="NCBI Taxonomy" id="36845"/>
    <lineage>
        <taxon>Bacteria</taxon>
        <taxon>Bacillati</taxon>
        <taxon>Bacillota</taxon>
        <taxon>Clostridia</taxon>
        <taxon>Eubacteriales</taxon>
        <taxon>Clostridiaceae</taxon>
        <taxon>Clostridium</taxon>
    </lineage>
</organism>
<dbReference type="PROSITE" id="PS00396">
    <property type="entry name" value="TOPO_IA_1"/>
    <property type="match status" value="1"/>
</dbReference>
<feature type="domain" description="Toprim" evidence="11">
    <location>
        <begin position="3"/>
        <end position="113"/>
    </location>
</feature>
<dbReference type="InterPro" id="IPR013497">
    <property type="entry name" value="Topo_IA_cen"/>
</dbReference>
<evidence type="ECO:0000256" key="1">
    <source>
        <dbReference type="ARBA" id="ARBA00000213"/>
    </source>
</evidence>
<dbReference type="SMART" id="SM00436">
    <property type="entry name" value="TOP1Bc"/>
    <property type="match status" value="1"/>
</dbReference>
<dbReference type="Gene3D" id="2.70.20.10">
    <property type="entry name" value="Topoisomerase I, domain 3"/>
    <property type="match status" value="1"/>
</dbReference>
<dbReference type="Gene3D" id="3.30.65.10">
    <property type="entry name" value="Bacterial Topoisomerase I, domain 1"/>
    <property type="match status" value="2"/>
</dbReference>
<dbReference type="GO" id="GO:0003917">
    <property type="term" value="F:DNA topoisomerase type I (single strand cut, ATP-independent) activity"/>
    <property type="evidence" value="ECO:0007669"/>
    <property type="project" value="UniProtKB-UniRule"/>
</dbReference>
<feature type="site" description="Interaction with DNA" evidence="10">
    <location>
        <position position="143"/>
    </location>
</feature>
<feature type="domain" description="Topo IA-type catalytic" evidence="12">
    <location>
        <begin position="129"/>
        <end position="557"/>
    </location>
</feature>
<evidence type="ECO:0000256" key="4">
    <source>
        <dbReference type="ARBA" id="ARBA00022771"/>
    </source>
</evidence>
<evidence type="ECO:0000256" key="8">
    <source>
        <dbReference type="ARBA" id="ARBA00023125"/>
    </source>
</evidence>
<dbReference type="GO" id="GO:0006265">
    <property type="term" value="P:DNA topological change"/>
    <property type="evidence" value="ECO:0007669"/>
    <property type="project" value="UniProtKB-UniRule"/>
</dbReference>
<comment type="catalytic activity">
    <reaction evidence="1 10">
        <text>ATP-independent breakage of single-stranded DNA, followed by passage and rejoining.</text>
        <dbReference type="EC" id="5.6.2.1"/>
    </reaction>
</comment>
<feature type="site" description="Interaction with DNA" evidence="10">
    <location>
        <position position="148"/>
    </location>
</feature>
<dbReference type="InterPro" id="IPR013498">
    <property type="entry name" value="Topo_IA_Znf"/>
</dbReference>
<dbReference type="PROSITE" id="PS50880">
    <property type="entry name" value="TOPRIM"/>
    <property type="match status" value="1"/>
</dbReference>
<sequence>MGQNLVIVESPAKAKTIGKYLGKNYIVEASMGHLRDLPKSQLGVDVDNEFSPKYITIRGKGDLLDKLKKLAKKSDKVYLATDPDREGEAISWHLAHILKIPSTEKCRIEFNEITKEAVKGSIKKSREINQNLVDAQQARRILDRLVGYEISPILWKNIKWGLSAGRVQSAALKLICDREEEIKAFVPKEYWTVECKLIKDKKKFPVNLVQYKNKKLEISTEDEADKVIKDLKSGNYVVKDVKKADKQKNPLPPFTTSTLQQDANKKLNYMTKKTMMIAQQLYEGVEIKGHGTIGLITYMRTDSVRISSEAQEKALDFIKGAYGEKYAPDKPRVYRGKKNIQDAHEAIRPTYIEITPEIAKENLTNDAYKLYSLIWKRFVASQMSSCLLNTNTITITNGDYKLRATGSIVKFEGFMKIYEYSTEEENQDVLLPELEKDEVLEEDSLTPKQHFTQPPSRYTEASFVKLLEEKGIGRPSTYVPTISTLTSSRNYVVRDKKQLVPTELGFIVNNIMSEYFKEIVDTDFTAEMELKLDSVEEGTENWTKIVGEFFTPLKTSLEKAESEMSKIVLEDKVSDVPCDKCGRMMVIKHGRFGDFLACPGYPECQNTKPIVHEVDAPCPKCGGKVLLKRSKKGNKFYGCSNYPECDFVSWHEPAKEKCDKCGSFMVYRFSKAKGKYLECTNGECKNKVPLKSEEKE</sequence>
<evidence type="ECO:0000256" key="7">
    <source>
        <dbReference type="ARBA" id="ARBA00023029"/>
    </source>
</evidence>
<evidence type="ECO:0000256" key="10">
    <source>
        <dbReference type="HAMAP-Rule" id="MF_00952"/>
    </source>
</evidence>
<keyword evidence="9 10" id="KW-0413">Isomerase</keyword>
<dbReference type="HAMAP" id="MF_00952">
    <property type="entry name" value="Topoisom_1_prok"/>
    <property type="match status" value="1"/>
</dbReference>
<feature type="site" description="Interaction with DNA" evidence="10">
    <location>
        <position position="489"/>
    </location>
</feature>
<dbReference type="Gene3D" id="1.10.290.10">
    <property type="entry name" value="Topoisomerase I, domain 4"/>
    <property type="match status" value="1"/>
</dbReference>
<dbReference type="KEGG" id="cint:HZF06_10605"/>
<evidence type="ECO:0000259" key="11">
    <source>
        <dbReference type="PROSITE" id="PS50880"/>
    </source>
</evidence>
<dbReference type="InterPro" id="IPR003602">
    <property type="entry name" value="Topo_IA_DNA-bd_dom"/>
</dbReference>
<dbReference type="InterPro" id="IPR023406">
    <property type="entry name" value="Topo_IA_AS"/>
</dbReference>
<comment type="function">
    <text evidence="10">Releases the supercoiling and torsional tension of DNA, which is introduced during the DNA replication and transcription, by transiently cleaving and rejoining one strand of the DNA duplex. Introduces a single-strand break via transesterification at a target site in duplex DNA. The scissile phosphodiester is attacked by the catalytic tyrosine of the enzyme, resulting in the formation of a DNA-(5'-phosphotyrosyl)-enzyme intermediate and the expulsion of a 3'-OH DNA strand. The free DNA strand then undergoes passage around the unbroken strand, thus removing DNA supercoils. Finally, in the religation step, the DNA 3'-OH attacks the covalent intermediate to expel the active-site tyrosine and restore the DNA phosphodiester backbone.</text>
</comment>
<dbReference type="InterPro" id="IPR028612">
    <property type="entry name" value="Topoisom_1_IA"/>
</dbReference>
<dbReference type="NCBIfam" id="TIGR01051">
    <property type="entry name" value="topA_bact"/>
    <property type="match status" value="1"/>
</dbReference>
<feature type="active site" description="O-(5'-phospho-DNA)-tyrosine intermediate" evidence="10">
    <location>
        <position position="298"/>
    </location>
</feature>
<dbReference type="EMBL" id="CP059378">
    <property type="protein sequence ID" value="QLY82011.1"/>
    <property type="molecule type" value="Genomic_DNA"/>
</dbReference>
<feature type="region of interest" description="Interaction with DNA" evidence="10">
    <location>
        <begin position="163"/>
        <end position="168"/>
    </location>
</feature>
<dbReference type="InterPro" id="IPR013825">
    <property type="entry name" value="Topo_IA_cen_sub2"/>
</dbReference>
<comment type="subunit">
    <text evidence="10">Monomer.</text>
</comment>
<feature type="site" description="Interaction with DNA" evidence="10">
    <location>
        <position position="300"/>
    </location>
</feature>
<dbReference type="SMART" id="SM00493">
    <property type="entry name" value="TOPRIM"/>
    <property type="match status" value="1"/>
</dbReference>
<evidence type="ECO:0000256" key="5">
    <source>
        <dbReference type="ARBA" id="ARBA00022833"/>
    </source>
</evidence>
<gene>
    <name evidence="10 13" type="primary">topA</name>
    <name evidence="13" type="ORF">HZF06_10605</name>
</gene>
<dbReference type="InterPro" id="IPR003601">
    <property type="entry name" value="Topo_IA_2"/>
</dbReference>
<evidence type="ECO:0000259" key="12">
    <source>
        <dbReference type="PROSITE" id="PS52039"/>
    </source>
</evidence>
<keyword evidence="3" id="KW-0479">Metal-binding</keyword>
<feature type="site" description="Interaction with DNA" evidence="10">
    <location>
        <position position="140"/>
    </location>
</feature>
<dbReference type="PANTHER" id="PTHR42785:SF1">
    <property type="entry name" value="DNA TOPOISOMERASE"/>
    <property type="match status" value="1"/>
</dbReference>
<name>A0A7D6W3N6_9CLOT</name>
<dbReference type="InterPro" id="IPR013824">
    <property type="entry name" value="Topo_IA_cen_sub1"/>
</dbReference>
<dbReference type="Gene3D" id="1.10.460.10">
    <property type="entry name" value="Topoisomerase I, domain 2"/>
    <property type="match status" value="1"/>
</dbReference>
<dbReference type="InterPro" id="IPR023405">
    <property type="entry name" value="Topo_IA_core_domain"/>
</dbReference>
<dbReference type="CDD" id="cd00186">
    <property type="entry name" value="TOP1Ac"/>
    <property type="match status" value="1"/>
</dbReference>
<protein>
    <recommendedName>
        <fullName evidence="10">DNA topoisomerase 1</fullName>
        <ecNumber evidence="10">5.6.2.1</ecNumber>
    </recommendedName>
    <alternativeName>
        <fullName evidence="10">DNA topoisomerase I</fullName>
    </alternativeName>
</protein>
<proteinExistence type="inferred from homology"/>
<dbReference type="Pfam" id="PF01131">
    <property type="entry name" value="Topoisom_bac"/>
    <property type="match status" value="1"/>
</dbReference>
<dbReference type="InterPro" id="IPR006171">
    <property type="entry name" value="TOPRIM_dom"/>
</dbReference>
<evidence type="ECO:0000256" key="6">
    <source>
        <dbReference type="ARBA" id="ARBA00022842"/>
    </source>
</evidence>
<dbReference type="InterPro" id="IPR000380">
    <property type="entry name" value="Topo_IA"/>
</dbReference>
<feature type="site" description="Interaction with DNA" evidence="10">
    <location>
        <position position="139"/>
    </location>
</feature>
<keyword evidence="6" id="KW-0460">Magnesium</keyword>
<dbReference type="CDD" id="cd03363">
    <property type="entry name" value="TOPRIM_TopoIA_TopoI"/>
    <property type="match status" value="1"/>
</dbReference>
<dbReference type="PANTHER" id="PTHR42785">
    <property type="entry name" value="DNA TOPOISOMERASE, TYPE IA, CORE"/>
    <property type="match status" value="1"/>
</dbReference>
<evidence type="ECO:0000256" key="9">
    <source>
        <dbReference type="ARBA" id="ARBA00023235"/>
    </source>
</evidence>
<dbReference type="RefSeq" id="WP_181603479.1">
    <property type="nucleotide sequence ID" value="NZ_CP059378.1"/>
</dbReference>
<feature type="site" description="Interaction with DNA" evidence="10">
    <location>
        <position position="155"/>
    </location>
</feature>
<keyword evidence="5" id="KW-0862">Zinc</keyword>
<dbReference type="Proteomes" id="UP000512286">
    <property type="component" value="Chromosome"/>
</dbReference>
<feature type="site" description="Interaction with DNA" evidence="10">
    <location>
        <position position="33"/>
    </location>
</feature>